<reference evidence="3" key="1">
    <citation type="submission" date="2020-09" db="EMBL/GenBank/DDBJ databases">
        <title>Whole genome shotgun sequence of Streptomyces cinnamonensis NBRC 15873.</title>
        <authorList>
            <person name="Komaki H."/>
            <person name="Tamura T."/>
        </authorList>
    </citation>
    <scope>NUCLEOTIDE SEQUENCE [LARGE SCALE GENOMIC DNA]</scope>
    <source>
        <strain evidence="3">NBRC 15873</strain>
    </source>
</reference>
<evidence type="ECO:0000256" key="1">
    <source>
        <dbReference type="SAM" id="MobiDB-lite"/>
    </source>
</evidence>
<evidence type="ECO:0000313" key="3">
    <source>
        <dbReference type="Proteomes" id="UP000660554"/>
    </source>
</evidence>
<feature type="compositionally biased region" description="Gly residues" evidence="1">
    <location>
        <begin position="1"/>
        <end position="18"/>
    </location>
</feature>
<organism evidence="2 3">
    <name type="scientific">Streptomyces virginiae</name>
    <name type="common">Streptomyces cinnamonensis</name>
    <dbReference type="NCBI Taxonomy" id="1961"/>
    <lineage>
        <taxon>Bacteria</taxon>
        <taxon>Bacillati</taxon>
        <taxon>Actinomycetota</taxon>
        <taxon>Actinomycetes</taxon>
        <taxon>Kitasatosporales</taxon>
        <taxon>Streptomycetaceae</taxon>
        <taxon>Streptomyces</taxon>
    </lineage>
</organism>
<keyword evidence="3" id="KW-1185">Reference proteome</keyword>
<comment type="caution">
    <text evidence="2">The sequence shown here is derived from an EMBL/GenBank/DDBJ whole genome shotgun (WGS) entry which is preliminary data.</text>
</comment>
<protein>
    <submittedName>
        <fullName evidence="2">Uncharacterized protein</fullName>
    </submittedName>
</protein>
<dbReference type="Proteomes" id="UP000660554">
    <property type="component" value="Unassembled WGS sequence"/>
</dbReference>
<sequence>MPYRPGVGGTELGAGGEGEGLHLAPEGGDGLAVPGAAGVVHVRVAGGPPSTGLVVADVHPGILGAVTVVPHLGHHPVDDGEVQDVAALAADDLQQDVVPVVHRVCGGRAAWTGCGAAVSTVPVAARTAVTARTRRMRPARRPEVRVLLDVGQLPAIAHSWISTEEVAA</sequence>
<gene>
    <name evidence="2" type="ORF">Scinn_36090</name>
</gene>
<feature type="region of interest" description="Disordered" evidence="1">
    <location>
        <begin position="1"/>
        <end position="20"/>
    </location>
</feature>
<accession>A0ABQ3NN01</accession>
<evidence type="ECO:0000313" key="2">
    <source>
        <dbReference type="EMBL" id="GHI14146.1"/>
    </source>
</evidence>
<dbReference type="EMBL" id="BNDV01000008">
    <property type="protein sequence ID" value="GHI14146.1"/>
    <property type="molecule type" value="Genomic_DNA"/>
</dbReference>
<name>A0ABQ3NN01_STRVG</name>
<proteinExistence type="predicted"/>